<evidence type="ECO:0000256" key="2">
    <source>
        <dbReference type="ARBA" id="ARBA00022448"/>
    </source>
</evidence>
<comment type="subunit">
    <text evidence="9">Component of the Sec protein translocase complex. Heterotrimer consisting of SecY, SecE and SecG subunits. The heterotrimers can form oligomers, although 1 heterotrimer is thought to be able to translocate proteins. Interacts with the ribosome. Interacts with SecDF, and other proteins may be involved. Interacts with SecA.</text>
</comment>
<comment type="subcellular location">
    <subcellularLocation>
        <location evidence="9">Cell membrane</location>
        <topology evidence="9">Single-pass membrane protein</topology>
    </subcellularLocation>
    <subcellularLocation>
        <location evidence="1">Membrane</location>
    </subcellularLocation>
</comment>
<dbReference type="Proteomes" id="UP000249557">
    <property type="component" value="Unassembled WGS sequence"/>
</dbReference>
<dbReference type="GO" id="GO:0008320">
    <property type="term" value="F:protein transmembrane transporter activity"/>
    <property type="evidence" value="ECO:0007669"/>
    <property type="project" value="UniProtKB-UniRule"/>
</dbReference>
<feature type="transmembrane region" description="Helical" evidence="9">
    <location>
        <begin position="28"/>
        <end position="48"/>
    </location>
</feature>
<keyword evidence="3 9" id="KW-1003">Cell membrane</keyword>
<dbReference type="HAMAP" id="MF_00422">
    <property type="entry name" value="SecE"/>
    <property type="match status" value="1"/>
</dbReference>
<dbReference type="Gene3D" id="1.20.5.1030">
    <property type="entry name" value="Preprotein translocase secy subunit"/>
    <property type="match status" value="1"/>
</dbReference>
<comment type="function">
    <text evidence="9">Essential subunit of the Sec protein translocation channel SecYEG. Clamps together the 2 halves of SecY. May contact the channel plug during translocation.</text>
</comment>
<dbReference type="InterPro" id="IPR038379">
    <property type="entry name" value="SecE_sf"/>
</dbReference>
<organism evidence="10 11">
    <name type="scientific">Micavibrio aeruginosavorus</name>
    <dbReference type="NCBI Taxonomy" id="349221"/>
    <lineage>
        <taxon>Bacteria</taxon>
        <taxon>Pseudomonadati</taxon>
        <taxon>Bdellovibrionota</taxon>
        <taxon>Bdellovibrionia</taxon>
        <taxon>Bdellovibrionales</taxon>
        <taxon>Pseudobdellovibrionaceae</taxon>
        <taxon>Micavibrio</taxon>
    </lineage>
</organism>
<dbReference type="InterPro" id="IPR005807">
    <property type="entry name" value="SecE_bac"/>
</dbReference>
<keyword evidence="4 9" id="KW-0812">Transmembrane</keyword>
<sequence>MSKTGPIQYLKEVKQETKKVAWPSRKETIASTIAVFIMVTLASIFLFLSDQVLAWLVSLFLGLGVNS</sequence>
<reference evidence="10 11" key="1">
    <citation type="submission" date="2017-08" db="EMBL/GenBank/DDBJ databases">
        <title>Infants hospitalized years apart are colonized by the same room-sourced microbial strains.</title>
        <authorList>
            <person name="Brooks B."/>
            <person name="Olm M.R."/>
            <person name="Firek B.A."/>
            <person name="Baker R."/>
            <person name="Thomas B.C."/>
            <person name="Morowitz M.J."/>
            <person name="Banfield J.F."/>
        </authorList>
    </citation>
    <scope>NUCLEOTIDE SEQUENCE [LARGE SCALE GENOMIC DNA]</scope>
    <source>
        <strain evidence="10">S2_018_000_R2_104</strain>
    </source>
</reference>
<comment type="similarity">
    <text evidence="9">Belongs to the SecE/SEC61-gamma family.</text>
</comment>
<dbReference type="NCBIfam" id="TIGR00964">
    <property type="entry name" value="secE_bact"/>
    <property type="match status" value="1"/>
</dbReference>
<evidence type="ECO:0000256" key="4">
    <source>
        <dbReference type="ARBA" id="ARBA00022692"/>
    </source>
</evidence>
<evidence type="ECO:0000256" key="1">
    <source>
        <dbReference type="ARBA" id="ARBA00004370"/>
    </source>
</evidence>
<keyword evidence="7 9" id="KW-0811">Translocation</keyword>
<keyword evidence="5 9" id="KW-0653">Protein transport</keyword>
<dbReference type="AlphaFoldDB" id="A0A2W4ZY98"/>
<evidence type="ECO:0000256" key="9">
    <source>
        <dbReference type="HAMAP-Rule" id="MF_00422"/>
    </source>
</evidence>
<evidence type="ECO:0000256" key="6">
    <source>
        <dbReference type="ARBA" id="ARBA00022989"/>
    </source>
</evidence>
<evidence type="ECO:0000313" key="10">
    <source>
        <dbReference type="EMBL" id="PZO87253.1"/>
    </source>
</evidence>
<dbReference type="GO" id="GO:0043952">
    <property type="term" value="P:protein transport by the Sec complex"/>
    <property type="evidence" value="ECO:0007669"/>
    <property type="project" value="UniProtKB-UniRule"/>
</dbReference>
<evidence type="ECO:0000256" key="8">
    <source>
        <dbReference type="ARBA" id="ARBA00023136"/>
    </source>
</evidence>
<dbReference type="GO" id="GO:0006605">
    <property type="term" value="P:protein targeting"/>
    <property type="evidence" value="ECO:0007669"/>
    <property type="project" value="UniProtKB-UniRule"/>
</dbReference>
<dbReference type="GO" id="GO:0009306">
    <property type="term" value="P:protein secretion"/>
    <property type="evidence" value="ECO:0007669"/>
    <property type="project" value="UniProtKB-UniRule"/>
</dbReference>
<dbReference type="PANTHER" id="PTHR33910">
    <property type="entry name" value="PROTEIN TRANSLOCASE SUBUNIT SECE"/>
    <property type="match status" value="1"/>
</dbReference>
<dbReference type="GO" id="GO:0065002">
    <property type="term" value="P:intracellular protein transmembrane transport"/>
    <property type="evidence" value="ECO:0007669"/>
    <property type="project" value="UniProtKB-UniRule"/>
</dbReference>
<keyword evidence="6 9" id="KW-1133">Transmembrane helix</keyword>
<keyword evidence="2 9" id="KW-0813">Transport</keyword>
<dbReference type="Pfam" id="PF00584">
    <property type="entry name" value="SecE"/>
    <property type="match status" value="1"/>
</dbReference>
<proteinExistence type="inferred from homology"/>
<evidence type="ECO:0000256" key="3">
    <source>
        <dbReference type="ARBA" id="ARBA00022475"/>
    </source>
</evidence>
<name>A0A2W4ZY98_9BACT</name>
<dbReference type="GO" id="GO:0005886">
    <property type="term" value="C:plasma membrane"/>
    <property type="evidence" value="ECO:0007669"/>
    <property type="project" value="UniProtKB-SubCell"/>
</dbReference>
<accession>A0A2W4ZY98</accession>
<protein>
    <recommendedName>
        <fullName evidence="9">Protein translocase subunit SecE</fullName>
    </recommendedName>
</protein>
<evidence type="ECO:0000256" key="7">
    <source>
        <dbReference type="ARBA" id="ARBA00023010"/>
    </source>
</evidence>
<dbReference type="EMBL" id="QFNK01000066">
    <property type="protein sequence ID" value="PZO87253.1"/>
    <property type="molecule type" value="Genomic_DNA"/>
</dbReference>
<gene>
    <name evidence="9" type="primary">secE</name>
    <name evidence="10" type="ORF">DI626_04415</name>
</gene>
<evidence type="ECO:0000256" key="5">
    <source>
        <dbReference type="ARBA" id="ARBA00022927"/>
    </source>
</evidence>
<keyword evidence="8 9" id="KW-0472">Membrane</keyword>
<comment type="caution">
    <text evidence="10">The sequence shown here is derived from an EMBL/GenBank/DDBJ whole genome shotgun (WGS) entry which is preliminary data.</text>
</comment>
<dbReference type="InterPro" id="IPR001901">
    <property type="entry name" value="Translocase_SecE/Sec61-g"/>
</dbReference>
<dbReference type="PANTHER" id="PTHR33910:SF1">
    <property type="entry name" value="PROTEIN TRANSLOCASE SUBUNIT SECE"/>
    <property type="match status" value="1"/>
</dbReference>
<evidence type="ECO:0000313" key="11">
    <source>
        <dbReference type="Proteomes" id="UP000249557"/>
    </source>
</evidence>